<dbReference type="HOGENOM" id="CLU_037562_3_1_6"/>
<comment type="similarity">
    <text evidence="1 4">Belongs to the universal ribosomal protein uL23 family.</text>
</comment>
<dbReference type="EMBL" id="AP014521">
    <property type="protein sequence ID" value="BAP58373.1"/>
    <property type="molecule type" value="Genomic_DNA"/>
</dbReference>
<dbReference type="Gene3D" id="3.30.70.330">
    <property type="match status" value="1"/>
</dbReference>
<comment type="function">
    <text evidence="4">One of the early assembly proteins it binds 23S rRNA. One of the proteins that surrounds the polypeptide exit tunnel on the outside of the ribosome. Forms the main docking site for trigger factor binding to the ribosome.</text>
</comment>
<reference evidence="6" key="1">
    <citation type="submission" date="2013-11" db="EMBL/GenBank/DDBJ databases">
        <title>Symbiont-containing voluminous jelly as an extraordinary maternal gift for overwintering insect nymphs.</title>
        <authorList>
            <person name="Kaiwa N."/>
            <person name="Hosokawa T."/>
            <person name="Nikoh N."/>
            <person name="Meng X.Y."/>
            <person name="Tanahashi M."/>
            <person name="Moriyama M."/>
            <person name="Maeda T."/>
            <person name="Yamaguchi K."/>
            <person name="Shigenobu S."/>
            <person name="Ito M."/>
            <person name="Fukatsu T."/>
        </authorList>
    </citation>
    <scope>NUCLEOTIDE SEQUENCE [LARGE SCALE GENOMIC DNA]</scope>
    <source>
        <strain evidence="6">UwTKB</strain>
    </source>
</reference>
<comment type="subunit">
    <text evidence="4">Part of the 50S ribosomal subunit. Contacts protein L29, and trigger factor when it is bound to the ribosome.</text>
</comment>
<dbReference type="STRING" id="1410383.TGUWTKB_1140"/>
<dbReference type="GO" id="GO:0019843">
    <property type="term" value="F:rRNA binding"/>
    <property type="evidence" value="ECO:0007669"/>
    <property type="project" value="UniProtKB-UniRule"/>
</dbReference>
<accession>A0A090AIW9</accession>
<evidence type="ECO:0000256" key="4">
    <source>
        <dbReference type="HAMAP-Rule" id="MF_01369"/>
    </source>
</evidence>
<dbReference type="OrthoDB" id="9793353at2"/>
<dbReference type="GO" id="GO:0005840">
    <property type="term" value="C:ribosome"/>
    <property type="evidence" value="ECO:0007669"/>
    <property type="project" value="UniProtKB-KW"/>
</dbReference>
<dbReference type="KEGG" id="sbw:TGUWTKB_1140"/>
<reference evidence="5 6" key="2">
    <citation type="journal article" date="2014" name="Curr. Biol.">
        <title>Symbiont-Supplemented Maternal Investment Underpinning Host's Ecological Adaptation.</title>
        <authorList>
            <person name="Kaiwa N."/>
            <person name="Hosokawa T."/>
            <person name="Nikoh N."/>
            <person name="Tanahashi M."/>
            <person name="Moriyama M."/>
            <person name="Meng X.Y."/>
            <person name="Maeda T."/>
            <person name="Yamaguchi K."/>
            <person name="Shigenobu S."/>
            <person name="Ito M."/>
            <person name="Fukatsu T."/>
        </authorList>
    </citation>
    <scope>NUCLEOTIDE SEQUENCE [LARGE SCALE GENOMIC DNA]</scope>
    <source>
        <strain evidence="5 6">UwTKB</strain>
    </source>
</reference>
<organism evidence="5 6">
    <name type="scientific">Candidatus Tachikawaea gelatinosa</name>
    <dbReference type="NCBI Taxonomy" id="1410383"/>
    <lineage>
        <taxon>Bacteria</taxon>
        <taxon>Pseudomonadati</taxon>
        <taxon>Pseudomonadota</taxon>
        <taxon>Gammaproteobacteria</taxon>
        <taxon>Enterobacterales</taxon>
        <taxon>Enterobacteriaceae</taxon>
        <taxon>Candidatus Tachikawaea</taxon>
    </lineage>
</organism>
<dbReference type="Pfam" id="PF00276">
    <property type="entry name" value="Ribosomal_L23"/>
    <property type="match status" value="1"/>
</dbReference>
<evidence type="ECO:0000313" key="6">
    <source>
        <dbReference type="Proteomes" id="UP000031627"/>
    </source>
</evidence>
<keyword evidence="6" id="KW-1185">Reference proteome</keyword>
<sequence length="98" mass="11723">MLFEKKVLQIYLKPHSSEKTSDVLEKNNTYVFKVKKNVTKKEIFLMSKKIFMVDIQKINTTIVKGKRKKKYKYPKKDYKKVYLTLKKGQTINFTSHTN</sequence>
<evidence type="ECO:0000256" key="1">
    <source>
        <dbReference type="ARBA" id="ARBA00006700"/>
    </source>
</evidence>
<dbReference type="SUPFAM" id="SSF54189">
    <property type="entry name" value="Ribosomal proteins S24e, L23 and L15e"/>
    <property type="match status" value="1"/>
</dbReference>
<dbReference type="Proteomes" id="UP000031627">
    <property type="component" value="Chromosome"/>
</dbReference>
<dbReference type="RefSeq" id="WP_041062474.1">
    <property type="nucleotide sequence ID" value="NZ_AP014521.1"/>
</dbReference>
<protein>
    <recommendedName>
        <fullName evidence="4">Large ribosomal subunit protein uL23</fullName>
    </recommendedName>
</protein>
<keyword evidence="3 4" id="KW-0687">Ribonucleoprotein</keyword>
<evidence type="ECO:0000313" key="5">
    <source>
        <dbReference type="EMBL" id="BAP58373.1"/>
    </source>
</evidence>
<dbReference type="HAMAP" id="MF_01369_B">
    <property type="entry name" value="Ribosomal_uL23_B"/>
    <property type="match status" value="1"/>
</dbReference>
<dbReference type="GO" id="GO:1990904">
    <property type="term" value="C:ribonucleoprotein complex"/>
    <property type="evidence" value="ECO:0007669"/>
    <property type="project" value="UniProtKB-KW"/>
</dbReference>
<gene>
    <name evidence="4 5" type="primary">rplW</name>
    <name evidence="5" type="ORF">TGUWTKB_1140</name>
</gene>
<dbReference type="InterPro" id="IPR012678">
    <property type="entry name" value="Ribosomal_uL23/eL15/eS24_sf"/>
</dbReference>
<dbReference type="AlphaFoldDB" id="A0A090AIW9"/>
<evidence type="ECO:0000256" key="2">
    <source>
        <dbReference type="ARBA" id="ARBA00022980"/>
    </source>
</evidence>
<evidence type="ECO:0000256" key="3">
    <source>
        <dbReference type="ARBA" id="ARBA00023274"/>
    </source>
</evidence>
<proteinExistence type="inferred from homology"/>
<dbReference type="GO" id="GO:0003735">
    <property type="term" value="F:structural constituent of ribosome"/>
    <property type="evidence" value="ECO:0007669"/>
    <property type="project" value="InterPro"/>
</dbReference>
<keyword evidence="4" id="KW-0699">rRNA-binding</keyword>
<name>A0A090AIW9_9ENTR</name>
<dbReference type="GO" id="GO:0006412">
    <property type="term" value="P:translation"/>
    <property type="evidence" value="ECO:0007669"/>
    <property type="project" value="UniProtKB-UniRule"/>
</dbReference>
<dbReference type="InterPro" id="IPR012677">
    <property type="entry name" value="Nucleotide-bd_a/b_plait_sf"/>
</dbReference>
<keyword evidence="4" id="KW-0694">RNA-binding</keyword>
<keyword evidence="2 4" id="KW-0689">Ribosomal protein</keyword>
<dbReference type="InterPro" id="IPR013025">
    <property type="entry name" value="Ribosomal_uL23-like"/>
</dbReference>